<keyword evidence="2" id="KW-0812">Transmembrane</keyword>
<keyword evidence="2" id="KW-0472">Membrane</keyword>
<accession>A0ABN2MQW9</accession>
<dbReference type="EMBL" id="BAAAQK010000003">
    <property type="protein sequence ID" value="GAA1834578.1"/>
    <property type="molecule type" value="Genomic_DNA"/>
</dbReference>
<feature type="compositionally biased region" description="Basic and acidic residues" evidence="1">
    <location>
        <begin position="1"/>
        <end position="20"/>
    </location>
</feature>
<evidence type="ECO:0000313" key="4">
    <source>
        <dbReference type="EMBL" id="GAA1834578.1"/>
    </source>
</evidence>
<feature type="compositionally biased region" description="Low complexity" evidence="1">
    <location>
        <begin position="21"/>
        <end position="34"/>
    </location>
</feature>
<keyword evidence="5" id="KW-1185">Reference proteome</keyword>
<evidence type="ECO:0000256" key="2">
    <source>
        <dbReference type="SAM" id="Phobius"/>
    </source>
</evidence>
<dbReference type="Proteomes" id="UP001500449">
    <property type="component" value="Unassembled WGS sequence"/>
</dbReference>
<gene>
    <name evidence="4" type="ORF">GCM10009836_11080</name>
</gene>
<evidence type="ECO:0000259" key="3">
    <source>
        <dbReference type="Pfam" id="PF08044"/>
    </source>
</evidence>
<feature type="region of interest" description="Disordered" evidence="1">
    <location>
        <begin position="1"/>
        <end position="55"/>
    </location>
</feature>
<name>A0ABN2MQW9_9PSEU</name>
<keyword evidence="2" id="KW-1133">Transmembrane helix</keyword>
<proteinExistence type="predicted"/>
<dbReference type="PANTHER" id="PTHR40763:SF4">
    <property type="entry name" value="DUF1707 DOMAIN-CONTAINING PROTEIN"/>
    <property type="match status" value="1"/>
</dbReference>
<organism evidence="4 5">
    <name type="scientific">Pseudonocardia ailaonensis</name>
    <dbReference type="NCBI Taxonomy" id="367279"/>
    <lineage>
        <taxon>Bacteria</taxon>
        <taxon>Bacillati</taxon>
        <taxon>Actinomycetota</taxon>
        <taxon>Actinomycetes</taxon>
        <taxon>Pseudonocardiales</taxon>
        <taxon>Pseudonocardiaceae</taxon>
        <taxon>Pseudonocardia</taxon>
    </lineage>
</organism>
<evidence type="ECO:0000313" key="5">
    <source>
        <dbReference type="Proteomes" id="UP001500449"/>
    </source>
</evidence>
<reference evidence="4 5" key="1">
    <citation type="journal article" date="2019" name="Int. J. Syst. Evol. Microbiol.">
        <title>The Global Catalogue of Microorganisms (GCM) 10K type strain sequencing project: providing services to taxonomists for standard genome sequencing and annotation.</title>
        <authorList>
            <consortium name="The Broad Institute Genomics Platform"/>
            <consortium name="The Broad Institute Genome Sequencing Center for Infectious Disease"/>
            <person name="Wu L."/>
            <person name="Ma J."/>
        </authorList>
    </citation>
    <scope>NUCLEOTIDE SEQUENCE [LARGE SCALE GENOMIC DNA]</scope>
    <source>
        <strain evidence="4 5">JCM 16009</strain>
    </source>
</reference>
<dbReference type="InterPro" id="IPR012551">
    <property type="entry name" value="DUF1707_SHOCT-like"/>
</dbReference>
<protein>
    <submittedName>
        <fullName evidence="4">DUF1707 domain-containing protein</fullName>
    </submittedName>
</protein>
<evidence type="ECO:0000256" key="1">
    <source>
        <dbReference type="SAM" id="MobiDB-lite"/>
    </source>
</evidence>
<comment type="caution">
    <text evidence="4">The sequence shown here is derived from an EMBL/GenBank/DDBJ whole genome shotgun (WGS) entry which is preliminary data.</text>
</comment>
<feature type="transmembrane region" description="Helical" evidence="2">
    <location>
        <begin position="116"/>
        <end position="136"/>
    </location>
</feature>
<dbReference type="Pfam" id="PF08044">
    <property type="entry name" value="DUF1707"/>
    <property type="match status" value="1"/>
</dbReference>
<feature type="domain" description="DUF1707" evidence="3">
    <location>
        <begin position="45"/>
        <end position="97"/>
    </location>
</feature>
<dbReference type="RefSeq" id="WP_344413000.1">
    <property type="nucleotide sequence ID" value="NZ_BAAAQK010000003.1"/>
</dbReference>
<feature type="transmembrane region" description="Helical" evidence="2">
    <location>
        <begin position="142"/>
        <end position="161"/>
    </location>
</feature>
<dbReference type="PANTHER" id="PTHR40763">
    <property type="entry name" value="MEMBRANE PROTEIN-RELATED"/>
    <property type="match status" value="1"/>
</dbReference>
<sequence length="170" mass="18834">MDEHTTHTEPSTDRPTDRFEAPTAEPTTHPTAGPQRRPYAGPAGIRIADADREQAAERIRTAASEGRLTLEEADERQHAAYAARFAGDLTALTSDLPALPAVRERRELTPDQRRRLLIHAGIGAAFALLFVVRWVLGPIPMFWPAAPIFWIGVSIAAHYLITTRRRAVRA</sequence>